<dbReference type="Proteomes" id="UP000249799">
    <property type="component" value="Chromosome"/>
</dbReference>
<sequence>MSDYNRKRTTNGLDGLKPAFERLADGVSTLVKQHIELARYEATQDLKAATKRMAILGACALIAGVGYLFLLATAILLAGWLGGWLAAWICAAVIALLHLGVAAVMGRKYSNELRAEKAVDLAQLGDEINKDKQWLQQIAANSKKSPAPAELSPEPMPRN</sequence>
<proteinExistence type="predicted"/>
<gene>
    <name evidence="1" type="ORF">DN745_00895</name>
</gene>
<reference evidence="1 2" key="1">
    <citation type="submission" date="2018-06" db="EMBL/GenBank/DDBJ databases">
        <title>Lujinxingia sediminis gen. nov. sp. nov., a new facultative anaerobic member of the class Deltaproteobacteria, and proposal of Lujinxingaceae fam. nov.</title>
        <authorList>
            <person name="Guo L.-Y."/>
            <person name="Li C.-M."/>
            <person name="Wang S."/>
            <person name="Du Z.-J."/>
        </authorList>
    </citation>
    <scope>NUCLEOTIDE SEQUENCE [LARGE SCALE GENOMIC DNA]</scope>
    <source>
        <strain evidence="1 2">FA350</strain>
    </source>
</reference>
<accession>A0A2Z4FG91</accession>
<dbReference type="RefSeq" id="WP_111331277.1">
    <property type="nucleotide sequence ID" value="NZ_CP030032.1"/>
</dbReference>
<evidence type="ECO:0000313" key="1">
    <source>
        <dbReference type="EMBL" id="AWV87961.1"/>
    </source>
</evidence>
<dbReference type="OrthoDB" id="5514229at2"/>
<dbReference type="Pfam" id="PF07332">
    <property type="entry name" value="Phage_holin_3_6"/>
    <property type="match status" value="1"/>
</dbReference>
<dbReference type="InterPro" id="IPR009937">
    <property type="entry name" value="Phage_holin_3_6"/>
</dbReference>
<evidence type="ECO:0000313" key="2">
    <source>
        <dbReference type="Proteomes" id="UP000249799"/>
    </source>
</evidence>
<dbReference type="EMBL" id="CP030032">
    <property type="protein sequence ID" value="AWV87961.1"/>
    <property type="molecule type" value="Genomic_DNA"/>
</dbReference>
<dbReference type="AlphaFoldDB" id="A0A2Z4FG91"/>
<name>A0A2Z4FG91_9DELT</name>
<protein>
    <submittedName>
        <fullName evidence="1">Uncharacterized protein</fullName>
    </submittedName>
</protein>
<organism evidence="1 2">
    <name type="scientific">Bradymonas sediminis</name>
    <dbReference type="NCBI Taxonomy" id="1548548"/>
    <lineage>
        <taxon>Bacteria</taxon>
        <taxon>Deltaproteobacteria</taxon>
        <taxon>Bradymonadales</taxon>
        <taxon>Bradymonadaceae</taxon>
        <taxon>Bradymonas</taxon>
    </lineage>
</organism>
<keyword evidence="2" id="KW-1185">Reference proteome</keyword>
<dbReference type="KEGG" id="bsed:DN745_00895"/>